<sequence>MISAGIDIGSLTAKCVLLEDSRILAYSVQKVRPKLEETAEEVFQETLKIAGLKREEVFRVFSTGYGRSRVRFAEKAVTEITCHAVGAHFLIPTVRTVIDIGGQDSKVIAVENGRVLNFAMNDKCSAGTGRFLEVMAAALNLKVEKLGEIALKASKKITISSTCTVFAESEVISYISAGERVEEIVAGICDAIASRIAALASRVGVREDVVLTGGVAKNLGVKKALEEKLGVKIKVPEEPQIVGALGAAVLAMRG</sequence>
<dbReference type="InterPro" id="IPR008275">
    <property type="entry name" value="CoA_E_activase_dom"/>
</dbReference>
<reference evidence="7" key="1">
    <citation type="journal article" date="2020" name="mSystems">
        <title>Genome- and Community-Level Interaction Insights into Carbon Utilization and Element Cycling Functions of Hydrothermarchaeota in Hydrothermal Sediment.</title>
        <authorList>
            <person name="Zhou Z."/>
            <person name="Liu Y."/>
            <person name="Xu W."/>
            <person name="Pan J."/>
            <person name="Luo Z.H."/>
            <person name="Li M."/>
        </authorList>
    </citation>
    <scope>NUCLEOTIDE SEQUENCE [LARGE SCALE GENOMIC DNA]</scope>
    <source>
        <strain evidence="7">SpSt-26</strain>
    </source>
</reference>
<dbReference type="Pfam" id="PF01869">
    <property type="entry name" value="BcrAD_BadFG"/>
    <property type="match status" value="1"/>
</dbReference>
<dbReference type="AlphaFoldDB" id="A0A7J2TGJ6"/>
<dbReference type="SUPFAM" id="SSF53067">
    <property type="entry name" value="Actin-like ATPase domain"/>
    <property type="match status" value="1"/>
</dbReference>
<dbReference type="CDD" id="cd24036">
    <property type="entry name" value="ASKHA_NBD_BcrAD_BadFG_HgdC_HadI"/>
    <property type="match status" value="1"/>
</dbReference>
<evidence type="ECO:0000256" key="2">
    <source>
        <dbReference type="ARBA" id="ARBA00011738"/>
    </source>
</evidence>
<dbReference type="InterPro" id="IPR002731">
    <property type="entry name" value="ATPase_BadF"/>
</dbReference>
<comment type="caution">
    <text evidence="7">The sequence shown here is derived from an EMBL/GenBank/DDBJ whole genome shotgun (WGS) entry which is preliminary data.</text>
</comment>
<dbReference type="InterPro" id="IPR051805">
    <property type="entry name" value="Dehydratase_Activator_Redct"/>
</dbReference>
<keyword evidence="4" id="KW-0408">Iron</keyword>
<protein>
    <submittedName>
        <fullName evidence="7">2-hydroxyglutaryl-CoA dehydratase</fullName>
    </submittedName>
</protein>
<dbReference type="GO" id="GO:0046872">
    <property type="term" value="F:metal ion binding"/>
    <property type="evidence" value="ECO:0007669"/>
    <property type="project" value="UniProtKB-KW"/>
</dbReference>
<keyword evidence="3" id="KW-0479">Metal-binding</keyword>
<dbReference type="FunFam" id="3.30.420.40:FF:000217">
    <property type="entry name" value="2-hydroxyisocaproyl-CoA dehydratase activator"/>
    <property type="match status" value="1"/>
</dbReference>
<dbReference type="PANTHER" id="PTHR32329">
    <property type="entry name" value="BIFUNCTIONAL PROTEIN [INCLUDES 2-HYDROXYACYL-COA DEHYDRATASE (N-TER) AND ITS ACTIVATOR DOMAIN (C_TERM)-RELATED"/>
    <property type="match status" value="1"/>
</dbReference>
<gene>
    <name evidence="7" type="ORF">ENP88_00605</name>
</gene>
<evidence type="ECO:0000313" key="7">
    <source>
        <dbReference type="EMBL" id="HEH34665.1"/>
    </source>
</evidence>
<dbReference type="PANTHER" id="PTHR32329:SF2">
    <property type="entry name" value="BIFUNCTIONAL PROTEIN [INCLUDES 2-HYDROXYACYL-COA DEHYDRATASE (N-TER) AND ITS ACTIVATOR DOMAIN (C_TERM)"/>
    <property type="match status" value="1"/>
</dbReference>
<evidence type="ECO:0000256" key="3">
    <source>
        <dbReference type="ARBA" id="ARBA00022723"/>
    </source>
</evidence>
<evidence type="ECO:0000256" key="1">
    <source>
        <dbReference type="ARBA" id="ARBA00001966"/>
    </source>
</evidence>
<dbReference type="InterPro" id="IPR043129">
    <property type="entry name" value="ATPase_NBD"/>
</dbReference>
<organism evidence="7">
    <name type="scientific">Archaeoglobus fulgidus</name>
    <dbReference type="NCBI Taxonomy" id="2234"/>
    <lineage>
        <taxon>Archaea</taxon>
        <taxon>Methanobacteriati</taxon>
        <taxon>Methanobacteriota</taxon>
        <taxon>Archaeoglobi</taxon>
        <taxon>Archaeoglobales</taxon>
        <taxon>Archaeoglobaceae</taxon>
        <taxon>Archaeoglobus</taxon>
    </lineage>
</organism>
<comment type="cofactor">
    <cofactor evidence="1">
        <name>[4Fe-4S] cluster</name>
        <dbReference type="ChEBI" id="CHEBI:49883"/>
    </cofactor>
</comment>
<dbReference type="EMBL" id="DSLA01000013">
    <property type="protein sequence ID" value="HEH34665.1"/>
    <property type="molecule type" value="Genomic_DNA"/>
</dbReference>
<dbReference type="Gene3D" id="3.30.420.40">
    <property type="match status" value="2"/>
</dbReference>
<evidence type="ECO:0000256" key="5">
    <source>
        <dbReference type="ARBA" id="ARBA00023014"/>
    </source>
</evidence>
<proteinExistence type="predicted"/>
<feature type="domain" description="ATPase BadF/BadG/BcrA/BcrD type" evidence="6">
    <location>
        <begin position="5"/>
        <end position="251"/>
    </location>
</feature>
<accession>A0A7J2TGJ6</accession>
<name>A0A7J2TGJ6_ARCFL</name>
<comment type="subunit">
    <text evidence="2">Homodimer.</text>
</comment>
<keyword evidence="5" id="KW-0411">Iron-sulfur</keyword>
<evidence type="ECO:0000256" key="4">
    <source>
        <dbReference type="ARBA" id="ARBA00023004"/>
    </source>
</evidence>
<dbReference type="GO" id="GO:0051536">
    <property type="term" value="F:iron-sulfur cluster binding"/>
    <property type="evidence" value="ECO:0007669"/>
    <property type="project" value="UniProtKB-KW"/>
</dbReference>
<dbReference type="NCBIfam" id="TIGR00241">
    <property type="entry name" value="CoA_E_activ"/>
    <property type="match status" value="1"/>
</dbReference>
<evidence type="ECO:0000259" key="6">
    <source>
        <dbReference type="Pfam" id="PF01869"/>
    </source>
</evidence>